<reference evidence="7" key="1">
    <citation type="submission" date="2021-02" db="EMBL/GenBank/DDBJ databases">
        <title>Genome sequence of Rhodospirillales sp. strain TMPK1 isolated from soil.</title>
        <authorList>
            <person name="Nakai R."/>
            <person name="Kusada H."/>
            <person name="Tamaki H."/>
        </authorList>
    </citation>
    <scope>NUCLEOTIDE SEQUENCE</scope>
    <source>
        <strain evidence="7">TMPK1</strain>
    </source>
</reference>
<evidence type="ECO:0000259" key="6">
    <source>
        <dbReference type="PROSITE" id="PS52015"/>
    </source>
</evidence>
<organism evidence="7 8">
    <name type="scientific">Roseiterribacter gracilis</name>
    <dbReference type="NCBI Taxonomy" id="2812848"/>
    <lineage>
        <taxon>Bacteria</taxon>
        <taxon>Pseudomonadati</taxon>
        <taxon>Pseudomonadota</taxon>
        <taxon>Alphaproteobacteria</taxon>
        <taxon>Rhodospirillales</taxon>
        <taxon>Roseiterribacteraceae</taxon>
        <taxon>Roseiterribacter</taxon>
    </lineage>
</organism>
<dbReference type="NCBIfam" id="TIGR01352">
    <property type="entry name" value="tonB_Cterm"/>
    <property type="match status" value="1"/>
</dbReference>
<proteinExistence type="predicted"/>
<comment type="caution">
    <text evidence="7">The sequence shown here is derived from an EMBL/GenBank/DDBJ whole genome shotgun (WGS) entry which is preliminary data.</text>
</comment>
<feature type="chain" id="PRO_5035900945" description="TonB C-terminal domain-containing protein" evidence="5">
    <location>
        <begin position="21"/>
        <end position="125"/>
    </location>
</feature>
<dbReference type="Proteomes" id="UP000681075">
    <property type="component" value="Unassembled WGS sequence"/>
</dbReference>
<evidence type="ECO:0000256" key="4">
    <source>
        <dbReference type="ARBA" id="ARBA00023136"/>
    </source>
</evidence>
<dbReference type="Gene3D" id="3.30.2420.10">
    <property type="entry name" value="TonB"/>
    <property type="match status" value="1"/>
</dbReference>
<gene>
    <name evidence="7" type="ORF">TMPK1_14550</name>
</gene>
<feature type="domain" description="TonB C-terminal" evidence="6">
    <location>
        <begin position="39"/>
        <end position="125"/>
    </location>
</feature>
<evidence type="ECO:0000256" key="1">
    <source>
        <dbReference type="ARBA" id="ARBA00004167"/>
    </source>
</evidence>
<keyword evidence="8" id="KW-1185">Reference proteome</keyword>
<evidence type="ECO:0000313" key="7">
    <source>
        <dbReference type="EMBL" id="GIL39218.1"/>
    </source>
</evidence>
<dbReference type="PROSITE" id="PS52015">
    <property type="entry name" value="TONB_CTD"/>
    <property type="match status" value="1"/>
</dbReference>
<dbReference type="SUPFAM" id="SSF74653">
    <property type="entry name" value="TolA/TonB C-terminal domain"/>
    <property type="match status" value="1"/>
</dbReference>
<dbReference type="GO" id="GO:0016020">
    <property type="term" value="C:membrane"/>
    <property type="evidence" value="ECO:0007669"/>
    <property type="project" value="UniProtKB-SubCell"/>
</dbReference>
<evidence type="ECO:0000313" key="8">
    <source>
        <dbReference type="Proteomes" id="UP000681075"/>
    </source>
</evidence>
<keyword evidence="3" id="KW-1133">Transmembrane helix</keyword>
<dbReference type="EMBL" id="BOPV01000001">
    <property type="protein sequence ID" value="GIL39218.1"/>
    <property type="molecule type" value="Genomic_DNA"/>
</dbReference>
<name>A0A8S8X713_9PROT</name>
<evidence type="ECO:0000256" key="5">
    <source>
        <dbReference type="SAM" id="SignalP"/>
    </source>
</evidence>
<comment type="subcellular location">
    <subcellularLocation>
        <location evidence="1">Membrane</location>
        <topology evidence="1">Single-pass membrane protein</topology>
    </subcellularLocation>
</comment>
<dbReference type="InterPro" id="IPR037682">
    <property type="entry name" value="TonB_C"/>
</dbReference>
<dbReference type="InterPro" id="IPR006260">
    <property type="entry name" value="TonB/TolA_C"/>
</dbReference>
<keyword evidence="2" id="KW-0812">Transmembrane</keyword>
<dbReference type="GO" id="GO:0055085">
    <property type="term" value="P:transmembrane transport"/>
    <property type="evidence" value="ECO:0007669"/>
    <property type="project" value="InterPro"/>
</dbReference>
<evidence type="ECO:0000256" key="3">
    <source>
        <dbReference type="ARBA" id="ARBA00022989"/>
    </source>
</evidence>
<accession>A0A8S8X713</accession>
<keyword evidence="4" id="KW-0472">Membrane</keyword>
<dbReference type="AlphaFoldDB" id="A0A8S8X713"/>
<protein>
    <recommendedName>
        <fullName evidence="6">TonB C-terminal domain-containing protein</fullName>
    </recommendedName>
</protein>
<feature type="signal peptide" evidence="5">
    <location>
        <begin position="1"/>
        <end position="20"/>
    </location>
</feature>
<keyword evidence="5" id="KW-0732">Signal</keyword>
<sequence>MTTRLSLCALLLALAPAACTNDAARTSAVGPSSDVASALEQKRYRRVAGPIPTMPQRAWVERVEGHARVEVVTEATGRVVAARVLEEDPVGYEFGAHALAAVSRWTFEPASASQTFAYTVYFKFR</sequence>
<dbReference type="Pfam" id="PF03544">
    <property type="entry name" value="TonB_C"/>
    <property type="match status" value="1"/>
</dbReference>
<evidence type="ECO:0000256" key="2">
    <source>
        <dbReference type="ARBA" id="ARBA00022692"/>
    </source>
</evidence>